<accession>A0AA38CB32</accession>
<reference evidence="1 2" key="1">
    <citation type="journal article" date="2021" name="Nat. Plants">
        <title>The Taxus genome provides insights into paclitaxel biosynthesis.</title>
        <authorList>
            <person name="Xiong X."/>
            <person name="Gou J."/>
            <person name="Liao Q."/>
            <person name="Li Y."/>
            <person name="Zhou Q."/>
            <person name="Bi G."/>
            <person name="Li C."/>
            <person name="Du R."/>
            <person name="Wang X."/>
            <person name="Sun T."/>
            <person name="Guo L."/>
            <person name="Liang H."/>
            <person name="Lu P."/>
            <person name="Wu Y."/>
            <person name="Zhang Z."/>
            <person name="Ro D.K."/>
            <person name="Shang Y."/>
            <person name="Huang S."/>
            <person name="Yan J."/>
        </authorList>
    </citation>
    <scope>NUCLEOTIDE SEQUENCE [LARGE SCALE GENOMIC DNA]</scope>
    <source>
        <strain evidence="1">Ta-2019</strain>
    </source>
</reference>
<comment type="caution">
    <text evidence="1">The sequence shown here is derived from an EMBL/GenBank/DDBJ whole genome shotgun (WGS) entry which is preliminary data.</text>
</comment>
<organism evidence="1 2">
    <name type="scientific">Taxus chinensis</name>
    <name type="common">Chinese yew</name>
    <name type="synonym">Taxus wallichiana var. chinensis</name>
    <dbReference type="NCBI Taxonomy" id="29808"/>
    <lineage>
        <taxon>Eukaryota</taxon>
        <taxon>Viridiplantae</taxon>
        <taxon>Streptophyta</taxon>
        <taxon>Embryophyta</taxon>
        <taxon>Tracheophyta</taxon>
        <taxon>Spermatophyta</taxon>
        <taxon>Pinopsida</taxon>
        <taxon>Pinidae</taxon>
        <taxon>Conifers II</taxon>
        <taxon>Cupressales</taxon>
        <taxon>Taxaceae</taxon>
        <taxon>Taxus</taxon>
    </lineage>
</organism>
<dbReference type="EMBL" id="JAHRHJ020000011">
    <property type="protein sequence ID" value="KAH9296056.1"/>
    <property type="molecule type" value="Genomic_DNA"/>
</dbReference>
<keyword evidence="2" id="KW-1185">Reference proteome</keyword>
<dbReference type="AlphaFoldDB" id="A0AA38CB32"/>
<sequence length="51" mass="5881">KWEARVGVYILGLAVGTDLVESASIVLDRRRLIVIGVDYNERRRFYQIDAD</sequence>
<name>A0AA38CB32_TAXCH</name>
<proteinExistence type="predicted"/>
<dbReference type="Proteomes" id="UP000824469">
    <property type="component" value="Unassembled WGS sequence"/>
</dbReference>
<gene>
    <name evidence="1" type="ORF">KI387_039644</name>
</gene>
<feature type="non-terminal residue" evidence="1">
    <location>
        <position position="1"/>
    </location>
</feature>
<evidence type="ECO:0000313" key="1">
    <source>
        <dbReference type="EMBL" id="KAH9296056.1"/>
    </source>
</evidence>
<protein>
    <submittedName>
        <fullName evidence="1">Uncharacterized protein</fullName>
    </submittedName>
</protein>
<evidence type="ECO:0000313" key="2">
    <source>
        <dbReference type="Proteomes" id="UP000824469"/>
    </source>
</evidence>